<sequence>MTNIFLHTVKVNPNLPSQNPVPSHPHETDTMGENENATVTTKKKTSKTLLTLLTEPFQWIQKLSSQLNPTFVIGVFLIYGIGQGFSGSLFKVVADYYWKDVQKIQPSTVQLYVGFYFIPWVLKPLWGILTDAFPVRGYRRRPYFIISGVIGAVSAAVIAFAGNLAAVAALMCFVGVSASLAIADVTIDACIARNSIEVRELAPDLQSLCGFCSGAGALVGYLASGFFVHRLGPQESLGLMALSPALTIVLGFVIYENRTSGSHIEKKQAVESVGMKIRSMYQTMLYPHVWKPSLYMFLALALNVTTHEGHFYWYTDPKAGPAFSQEFVGVIYAIGAVASLIGVLIYHKALKDYPFRDLVFYAQLLYGISGVLDLIFILRWNLVIGIPDYFFVVIEESATRITSKIRWMPMMVLSTQLCPLGIEGTFFALLMCIDSIGALLSRWGGGVLLRVLHITRTDFTNLWLAVLIRDMLRFATLALVFLVPKTDQYEELLPFEVSGKNTSDKVDEEETLELVPINGKTEV</sequence>
<dbReference type="InterPro" id="IPR036259">
    <property type="entry name" value="MFS_trans_sf"/>
</dbReference>
<dbReference type="Gene3D" id="1.20.1250.20">
    <property type="entry name" value="MFS general substrate transporter like domains"/>
    <property type="match status" value="1"/>
</dbReference>
<evidence type="ECO:0000313" key="10">
    <source>
        <dbReference type="Proteomes" id="UP000289340"/>
    </source>
</evidence>
<dbReference type="PANTHER" id="PTHR31585">
    <property type="entry name" value="FOLATE-BIOPTERIN TRANSPORTER 1, CHLOROPLASTIC"/>
    <property type="match status" value="1"/>
</dbReference>
<dbReference type="GO" id="GO:0016020">
    <property type="term" value="C:membrane"/>
    <property type="evidence" value="ECO:0007669"/>
    <property type="project" value="UniProtKB-SubCell"/>
</dbReference>
<accession>A0A445H4C3</accession>
<feature type="region of interest" description="Disordered" evidence="7">
    <location>
        <begin position="13"/>
        <end position="40"/>
    </location>
</feature>
<dbReference type="CDD" id="cd17484">
    <property type="entry name" value="MFS_FBT"/>
    <property type="match status" value="1"/>
</dbReference>
<evidence type="ECO:0000313" key="9">
    <source>
        <dbReference type="EMBL" id="RZB68416.1"/>
    </source>
</evidence>
<dbReference type="SUPFAM" id="SSF103473">
    <property type="entry name" value="MFS general substrate transporter"/>
    <property type="match status" value="1"/>
</dbReference>
<feature type="transmembrane region" description="Helical" evidence="8">
    <location>
        <begin position="71"/>
        <end position="90"/>
    </location>
</feature>
<evidence type="ECO:0000256" key="2">
    <source>
        <dbReference type="ARBA" id="ARBA00007015"/>
    </source>
</evidence>
<protein>
    <submittedName>
        <fullName evidence="9">Putative folate-biopterin transporter 6</fullName>
    </submittedName>
</protein>
<evidence type="ECO:0000256" key="1">
    <source>
        <dbReference type="ARBA" id="ARBA00004141"/>
    </source>
</evidence>
<dbReference type="Proteomes" id="UP000289340">
    <property type="component" value="Chromosome 14"/>
</dbReference>
<dbReference type="Pfam" id="PF03092">
    <property type="entry name" value="BT1"/>
    <property type="match status" value="1"/>
</dbReference>
<proteinExistence type="inferred from homology"/>
<feature type="transmembrane region" description="Helical" evidence="8">
    <location>
        <begin position="208"/>
        <end position="231"/>
    </location>
</feature>
<gene>
    <name evidence="9" type="ORF">D0Y65_038265</name>
</gene>
<keyword evidence="4 8" id="KW-0812">Transmembrane</keyword>
<reference evidence="9 10" key="1">
    <citation type="submission" date="2018-09" db="EMBL/GenBank/DDBJ databases">
        <title>A high-quality reference genome of wild soybean provides a powerful tool to mine soybean genomes.</title>
        <authorList>
            <person name="Xie M."/>
            <person name="Chung C.Y.L."/>
            <person name="Li M.-W."/>
            <person name="Wong F.-L."/>
            <person name="Chan T.-F."/>
            <person name="Lam H.-M."/>
        </authorList>
    </citation>
    <scope>NUCLEOTIDE SEQUENCE [LARGE SCALE GENOMIC DNA]</scope>
    <source>
        <strain evidence="10">cv. W05</strain>
        <tissue evidence="9">Hypocotyl of etiolated seedlings</tissue>
    </source>
</reference>
<keyword evidence="6 8" id="KW-0472">Membrane</keyword>
<comment type="caution">
    <text evidence="9">The sequence shown here is derived from an EMBL/GenBank/DDBJ whole genome shotgun (WGS) entry which is preliminary data.</text>
</comment>
<evidence type="ECO:0000256" key="3">
    <source>
        <dbReference type="ARBA" id="ARBA00022448"/>
    </source>
</evidence>
<keyword evidence="3" id="KW-0813">Transport</keyword>
<dbReference type="Gramene" id="XM_028343137.1">
    <property type="protein sequence ID" value="XP_028198938.1"/>
    <property type="gene ID" value="LOC114383456"/>
</dbReference>
<dbReference type="PANTHER" id="PTHR31585:SF44">
    <property type="entry name" value="FOLATE-BIOPTERIN TRANSPORTER 6-RELATED"/>
    <property type="match status" value="1"/>
</dbReference>
<feature type="transmembrane region" description="Helical" evidence="8">
    <location>
        <begin position="237"/>
        <end position="255"/>
    </location>
</feature>
<comment type="subcellular location">
    <subcellularLocation>
        <location evidence="1">Membrane</location>
        <topology evidence="1">Multi-pass membrane protein</topology>
    </subcellularLocation>
</comment>
<feature type="transmembrane region" description="Helical" evidence="8">
    <location>
        <begin position="167"/>
        <end position="187"/>
    </location>
</feature>
<feature type="transmembrane region" description="Helical" evidence="8">
    <location>
        <begin position="358"/>
        <end position="380"/>
    </location>
</feature>
<evidence type="ECO:0000256" key="7">
    <source>
        <dbReference type="SAM" id="MobiDB-lite"/>
    </source>
</evidence>
<evidence type="ECO:0000256" key="5">
    <source>
        <dbReference type="ARBA" id="ARBA00022989"/>
    </source>
</evidence>
<name>A0A445H4C3_GLYSO</name>
<dbReference type="InterPro" id="IPR039309">
    <property type="entry name" value="BT1"/>
</dbReference>
<feature type="transmembrane region" description="Helical" evidence="8">
    <location>
        <begin position="110"/>
        <end position="130"/>
    </location>
</feature>
<feature type="transmembrane region" description="Helical" evidence="8">
    <location>
        <begin position="462"/>
        <end position="483"/>
    </location>
</feature>
<evidence type="ECO:0000256" key="8">
    <source>
        <dbReference type="SAM" id="Phobius"/>
    </source>
</evidence>
<evidence type="ECO:0000256" key="6">
    <source>
        <dbReference type="ARBA" id="ARBA00023136"/>
    </source>
</evidence>
<dbReference type="InterPro" id="IPR004324">
    <property type="entry name" value="FBT"/>
</dbReference>
<feature type="transmembrane region" description="Helical" evidence="8">
    <location>
        <begin position="294"/>
        <end position="315"/>
    </location>
</feature>
<feature type="transmembrane region" description="Helical" evidence="8">
    <location>
        <begin position="420"/>
        <end position="441"/>
    </location>
</feature>
<dbReference type="EMBL" id="QZWG01000014">
    <property type="protein sequence ID" value="RZB68416.1"/>
    <property type="molecule type" value="Genomic_DNA"/>
</dbReference>
<feature type="transmembrane region" description="Helical" evidence="8">
    <location>
        <begin position="142"/>
        <end position="161"/>
    </location>
</feature>
<keyword evidence="5 8" id="KW-1133">Transmembrane helix</keyword>
<dbReference type="NCBIfam" id="TIGR00788">
    <property type="entry name" value="fbt"/>
    <property type="match status" value="1"/>
</dbReference>
<comment type="similarity">
    <text evidence="2">Belongs to the major facilitator superfamily. Folate-biopterin transporter (TC 2.A.71) family.</text>
</comment>
<dbReference type="AlphaFoldDB" id="A0A445H4C3"/>
<feature type="transmembrane region" description="Helical" evidence="8">
    <location>
        <begin position="327"/>
        <end position="346"/>
    </location>
</feature>
<keyword evidence="10" id="KW-1185">Reference proteome</keyword>
<organism evidence="9 10">
    <name type="scientific">Glycine soja</name>
    <name type="common">Wild soybean</name>
    <dbReference type="NCBI Taxonomy" id="3848"/>
    <lineage>
        <taxon>Eukaryota</taxon>
        <taxon>Viridiplantae</taxon>
        <taxon>Streptophyta</taxon>
        <taxon>Embryophyta</taxon>
        <taxon>Tracheophyta</taxon>
        <taxon>Spermatophyta</taxon>
        <taxon>Magnoliopsida</taxon>
        <taxon>eudicotyledons</taxon>
        <taxon>Gunneridae</taxon>
        <taxon>Pentapetalae</taxon>
        <taxon>rosids</taxon>
        <taxon>fabids</taxon>
        <taxon>Fabales</taxon>
        <taxon>Fabaceae</taxon>
        <taxon>Papilionoideae</taxon>
        <taxon>50 kb inversion clade</taxon>
        <taxon>NPAAA clade</taxon>
        <taxon>indigoferoid/millettioid clade</taxon>
        <taxon>Phaseoleae</taxon>
        <taxon>Glycine</taxon>
        <taxon>Glycine subgen. Soja</taxon>
    </lineage>
</organism>
<evidence type="ECO:0000256" key="4">
    <source>
        <dbReference type="ARBA" id="ARBA00022692"/>
    </source>
</evidence>